<comment type="caution">
    <text evidence="2">The sequence shown here is derived from an EMBL/GenBank/DDBJ whole genome shotgun (WGS) entry which is preliminary data.</text>
</comment>
<dbReference type="GO" id="GO:0006508">
    <property type="term" value="P:proteolysis"/>
    <property type="evidence" value="ECO:0007669"/>
    <property type="project" value="InterPro"/>
</dbReference>
<dbReference type="Gene3D" id="3.40.50.12670">
    <property type="match status" value="1"/>
</dbReference>
<organism evidence="2 3">
    <name type="scientific">Ambrosia artemisiifolia</name>
    <name type="common">Common ragweed</name>
    <dbReference type="NCBI Taxonomy" id="4212"/>
    <lineage>
        <taxon>Eukaryota</taxon>
        <taxon>Viridiplantae</taxon>
        <taxon>Streptophyta</taxon>
        <taxon>Embryophyta</taxon>
        <taxon>Tracheophyta</taxon>
        <taxon>Spermatophyta</taxon>
        <taxon>Magnoliopsida</taxon>
        <taxon>eudicotyledons</taxon>
        <taxon>Gunneridae</taxon>
        <taxon>Pentapetalae</taxon>
        <taxon>asterids</taxon>
        <taxon>campanulids</taxon>
        <taxon>Asterales</taxon>
        <taxon>Asteraceae</taxon>
        <taxon>Asteroideae</taxon>
        <taxon>Heliantheae alliance</taxon>
        <taxon>Heliantheae</taxon>
        <taxon>Ambrosia</taxon>
    </lineage>
</organism>
<dbReference type="Gene3D" id="3.40.50.1820">
    <property type="entry name" value="alpha/beta hydrolase"/>
    <property type="match status" value="1"/>
</dbReference>
<dbReference type="PANTHER" id="PTHR11802:SF438">
    <property type="entry name" value="SERINE CARBOXYPEPTIDASE-LIKE 16-RELATED"/>
    <property type="match status" value="1"/>
</dbReference>
<gene>
    <name evidence="2" type="ORF">M8C21_014636</name>
</gene>
<dbReference type="GO" id="GO:0004185">
    <property type="term" value="F:serine-type carboxypeptidase activity"/>
    <property type="evidence" value="ECO:0007669"/>
    <property type="project" value="InterPro"/>
</dbReference>
<accession>A0AAD5BKZ8</accession>
<name>A0AAD5BKZ8_AMBAR</name>
<dbReference type="EMBL" id="JAMZMK010011991">
    <property type="protein sequence ID" value="KAI7725240.1"/>
    <property type="molecule type" value="Genomic_DNA"/>
</dbReference>
<proteinExistence type="inferred from homology"/>
<dbReference type="GO" id="GO:0016747">
    <property type="term" value="F:acyltransferase activity, transferring groups other than amino-acyl groups"/>
    <property type="evidence" value="ECO:0007669"/>
    <property type="project" value="TreeGrafter"/>
</dbReference>
<dbReference type="SUPFAM" id="SSF53474">
    <property type="entry name" value="alpha/beta-Hydrolases"/>
    <property type="match status" value="1"/>
</dbReference>
<reference evidence="2" key="1">
    <citation type="submission" date="2022-06" db="EMBL/GenBank/DDBJ databases">
        <title>Uncovering the hologenomic basis of an extraordinary plant invasion.</title>
        <authorList>
            <person name="Bieker V.C."/>
            <person name="Martin M.D."/>
            <person name="Gilbert T."/>
            <person name="Hodgins K."/>
            <person name="Battlay P."/>
            <person name="Petersen B."/>
            <person name="Wilson J."/>
        </authorList>
    </citation>
    <scope>NUCLEOTIDE SEQUENCE</scope>
    <source>
        <strain evidence="2">AA19_3_7</strain>
        <tissue evidence="2">Leaf</tissue>
    </source>
</reference>
<evidence type="ECO:0000313" key="2">
    <source>
        <dbReference type="EMBL" id="KAI7725240.1"/>
    </source>
</evidence>
<dbReference type="PANTHER" id="PTHR11802">
    <property type="entry name" value="SERINE PROTEASE FAMILY S10 SERINE CARBOXYPEPTIDASE"/>
    <property type="match status" value="1"/>
</dbReference>
<dbReference type="GO" id="GO:0019748">
    <property type="term" value="P:secondary metabolic process"/>
    <property type="evidence" value="ECO:0007669"/>
    <property type="project" value="TreeGrafter"/>
</dbReference>
<dbReference type="InterPro" id="IPR001563">
    <property type="entry name" value="Peptidase_S10"/>
</dbReference>
<comment type="similarity">
    <text evidence="1">Belongs to the peptidase S10 family.</text>
</comment>
<protein>
    <submittedName>
        <fullName evidence="2">Uncharacterized protein</fullName>
    </submittedName>
</protein>
<sequence length="238" mass="27378">MDYNSRLKYAHRVALISDDIYESAVENCDGNYVNIDTTNALCAHSLQRYKQCTNQITITNILEPFCNETYHKTPYCEDPSFDAIQIWANDETTQHALNISQGTIGKWEIFNTTIHYADGKNDTFCYSYDIFSSFDYHKKLKSKKCRALVFSGDHDMTFPYVGTEQWITSLNISVEEPWEPYYIDGQVGGFQMTYAENDFSLTFATVKGAGHSAEDDKPKESMDMIKRWFASRTDSSSY</sequence>
<dbReference type="InterPro" id="IPR029058">
    <property type="entry name" value="AB_hydrolase_fold"/>
</dbReference>
<dbReference type="FunFam" id="3.40.50.12670:FF:000002">
    <property type="entry name" value="Carboxypeptidase"/>
    <property type="match status" value="1"/>
</dbReference>
<dbReference type="Pfam" id="PF00450">
    <property type="entry name" value="Peptidase_S10"/>
    <property type="match status" value="1"/>
</dbReference>
<dbReference type="AlphaFoldDB" id="A0AAD5BKZ8"/>
<evidence type="ECO:0000256" key="1">
    <source>
        <dbReference type="ARBA" id="ARBA00009431"/>
    </source>
</evidence>
<evidence type="ECO:0000313" key="3">
    <source>
        <dbReference type="Proteomes" id="UP001206925"/>
    </source>
</evidence>
<dbReference type="Proteomes" id="UP001206925">
    <property type="component" value="Unassembled WGS sequence"/>
</dbReference>
<keyword evidence="3" id="KW-1185">Reference proteome</keyword>